<sequence>MTRDKEFDVSTYSVVEYVGDL</sequence>
<comment type="caution">
    <text evidence="1">The sequence shown here is derived from an EMBL/GenBank/DDBJ whole genome shotgun (WGS) entry which is preliminary data.</text>
</comment>
<dbReference type="EMBL" id="AAARLF010000037">
    <property type="protein sequence ID" value="EAE2899385.1"/>
    <property type="molecule type" value="Genomic_DNA"/>
</dbReference>
<protein>
    <submittedName>
        <fullName evidence="1">N-acetyltransferase</fullName>
    </submittedName>
</protein>
<keyword evidence="1" id="KW-0808">Transferase</keyword>
<feature type="non-terminal residue" evidence="1">
    <location>
        <position position="21"/>
    </location>
</feature>
<evidence type="ECO:0000313" key="1">
    <source>
        <dbReference type="EMBL" id="EAE2899385.1"/>
    </source>
</evidence>
<evidence type="ECO:0000313" key="2">
    <source>
        <dbReference type="Proteomes" id="UP000401273"/>
    </source>
</evidence>
<name>A0A4B0GTB5_LISMN</name>
<gene>
    <name evidence="1" type="ORF">E1W43_15785</name>
</gene>
<proteinExistence type="predicted"/>
<organism evidence="1 2">
    <name type="scientific">Listeria monocytogenes</name>
    <dbReference type="NCBI Taxonomy" id="1639"/>
    <lineage>
        <taxon>Bacteria</taxon>
        <taxon>Bacillati</taxon>
        <taxon>Bacillota</taxon>
        <taxon>Bacilli</taxon>
        <taxon>Bacillales</taxon>
        <taxon>Listeriaceae</taxon>
        <taxon>Listeria</taxon>
    </lineage>
</organism>
<dbReference type="Proteomes" id="UP000401273">
    <property type="component" value="Unassembled WGS sequence"/>
</dbReference>
<accession>A0A4B0GTB5</accession>
<dbReference type="AlphaFoldDB" id="A0A4B0GTB5"/>
<reference evidence="1 2" key="1">
    <citation type="submission" date="2019-03" db="EMBL/GenBank/DDBJ databases">
        <authorList>
            <person name="Ashton P.M."/>
            <person name="Dallman T."/>
            <person name="Nair S."/>
            <person name="De Pinna E."/>
            <person name="Peters T."/>
            <person name="Grant K."/>
        </authorList>
    </citation>
    <scope>NUCLEOTIDE SEQUENCE [LARGE SCALE GENOMIC DNA]</scope>
    <source>
        <strain evidence="1">RL15000271</strain>
    </source>
</reference>
<dbReference type="GO" id="GO:0016740">
    <property type="term" value="F:transferase activity"/>
    <property type="evidence" value="ECO:0007669"/>
    <property type="project" value="UniProtKB-KW"/>
</dbReference>